<name>A0A5J4ZUE1_9ASTE</name>
<protein>
    <submittedName>
        <fullName evidence="2">Uncharacterized protein</fullName>
    </submittedName>
</protein>
<reference evidence="2 3" key="1">
    <citation type="submission" date="2019-09" db="EMBL/GenBank/DDBJ databases">
        <title>A chromosome-level genome assembly of the Chinese tupelo Nyssa sinensis.</title>
        <authorList>
            <person name="Yang X."/>
            <person name="Kang M."/>
            <person name="Yang Y."/>
            <person name="Xiong H."/>
            <person name="Wang M."/>
            <person name="Zhang Z."/>
            <person name="Wang Z."/>
            <person name="Wu H."/>
            <person name="Ma T."/>
            <person name="Liu J."/>
            <person name="Xi Z."/>
        </authorList>
    </citation>
    <scope>NUCLEOTIDE SEQUENCE [LARGE SCALE GENOMIC DNA]</scope>
    <source>
        <strain evidence="2">J267</strain>
        <tissue evidence="2">Leaf</tissue>
    </source>
</reference>
<sequence>MCADVTVLYFEIAHGCCGVMVFCGFVRLGRDLMLVVMLVWGFHLMPFPIENRSMTAAMVMSPGMEFGSSNNGNFRDAWVELKWRCEAESKRDGNAAERELQQQRCGSSGAAAPAFQFDGLVHVDVRFETADFYT</sequence>
<gene>
    <name evidence="2" type="ORF">F0562_012351</name>
</gene>
<accession>A0A5J4ZUE1</accession>
<evidence type="ECO:0000256" key="1">
    <source>
        <dbReference type="SAM" id="Phobius"/>
    </source>
</evidence>
<keyword evidence="1" id="KW-1133">Transmembrane helix</keyword>
<evidence type="ECO:0000313" key="2">
    <source>
        <dbReference type="EMBL" id="KAA8521659.1"/>
    </source>
</evidence>
<keyword evidence="1" id="KW-0812">Transmembrane</keyword>
<proteinExistence type="predicted"/>
<keyword evidence="1" id="KW-0472">Membrane</keyword>
<dbReference type="Proteomes" id="UP000325577">
    <property type="component" value="Linkage Group LG5"/>
</dbReference>
<organism evidence="2 3">
    <name type="scientific">Nyssa sinensis</name>
    <dbReference type="NCBI Taxonomy" id="561372"/>
    <lineage>
        <taxon>Eukaryota</taxon>
        <taxon>Viridiplantae</taxon>
        <taxon>Streptophyta</taxon>
        <taxon>Embryophyta</taxon>
        <taxon>Tracheophyta</taxon>
        <taxon>Spermatophyta</taxon>
        <taxon>Magnoliopsida</taxon>
        <taxon>eudicotyledons</taxon>
        <taxon>Gunneridae</taxon>
        <taxon>Pentapetalae</taxon>
        <taxon>asterids</taxon>
        <taxon>Cornales</taxon>
        <taxon>Nyssaceae</taxon>
        <taxon>Nyssa</taxon>
    </lineage>
</organism>
<keyword evidence="3" id="KW-1185">Reference proteome</keyword>
<dbReference type="AlphaFoldDB" id="A0A5J4ZUE1"/>
<evidence type="ECO:0000313" key="3">
    <source>
        <dbReference type="Proteomes" id="UP000325577"/>
    </source>
</evidence>
<feature type="transmembrane region" description="Helical" evidence="1">
    <location>
        <begin position="6"/>
        <end position="25"/>
    </location>
</feature>
<dbReference type="EMBL" id="CM018048">
    <property type="protein sequence ID" value="KAA8521659.1"/>
    <property type="molecule type" value="Genomic_DNA"/>
</dbReference>